<protein>
    <submittedName>
        <fullName evidence="4">GGDEF domain-containing phosphodiesterase</fullName>
    </submittedName>
</protein>
<feature type="domain" description="EAL" evidence="2">
    <location>
        <begin position="495"/>
        <end position="747"/>
    </location>
</feature>
<evidence type="ECO:0000313" key="5">
    <source>
        <dbReference type="Proteomes" id="UP001231109"/>
    </source>
</evidence>
<dbReference type="CDD" id="cd01948">
    <property type="entry name" value="EAL"/>
    <property type="match status" value="1"/>
</dbReference>
<evidence type="ECO:0000313" key="4">
    <source>
        <dbReference type="EMBL" id="MDP5135619.1"/>
    </source>
</evidence>
<dbReference type="PROSITE" id="PS50883">
    <property type="entry name" value="EAL"/>
    <property type="match status" value="1"/>
</dbReference>
<organism evidence="4 5">
    <name type="scientific">Rheinheimera baltica</name>
    <dbReference type="NCBI Taxonomy" id="67576"/>
    <lineage>
        <taxon>Bacteria</taxon>
        <taxon>Pseudomonadati</taxon>
        <taxon>Pseudomonadota</taxon>
        <taxon>Gammaproteobacteria</taxon>
        <taxon>Chromatiales</taxon>
        <taxon>Chromatiaceae</taxon>
        <taxon>Rheinheimera</taxon>
    </lineage>
</organism>
<dbReference type="Pfam" id="PF00563">
    <property type="entry name" value="EAL"/>
    <property type="match status" value="1"/>
</dbReference>
<keyword evidence="5" id="KW-1185">Reference proteome</keyword>
<dbReference type="PROSITE" id="PS50887">
    <property type="entry name" value="GGDEF"/>
    <property type="match status" value="1"/>
</dbReference>
<dbReference type="InterPro" id="IPR000160">
    <property type="entry name" value="GGDEF_dom"/>
</dbReference>
<dbReference type="SMART" id="SM00052">
    <property type="entry name" value="EAL"/>
    <property type="match status" value="1"/>
</dbReference>
<dbReference type="SUPFAM" id="SSF55073">
    <property type="entry name" value="Nucleotide cyclase"/>
    <property type="match status" value="1"/>
</dbReference>
<dbReference type="InterPro" id="IPR029787">
    <property type="entry name" value="Nucleotide_cyclase"/>
</dbReference>
<dbReference type="SMART" id="SM00267">
    <property type="entry name" value="GGDEF"/>
    <property type="match status" value="1"/>
</dbReference>
<evidence type="ECO:0000256" key="1">
    <source>
        <dbReference type="SAM" id="Phobius"/>
    </source>
</evidence>
<dbReference type="NCBIfam" id="TIGR00254">
    <property type="entry name" value="GGDEF"/>
    <property type="match status" value="1"/>
</dbReference>
<dbReference type="InterPro" id="IPR001633">
    <property type="entry name" value="EAL_dom"/>
</dbReference>
<gene>
    <name evidence="4" type="ORF">ORJ04_06615</name>
</gene>
<dbReference type="EMBL" id="JAPJDZ010000011">
    <property type="protein sequence ID" value="MDP5135619.1"/>
    <property type="molecule type" value="Genomic_DNA"/>
</dbReference>
<dbReference type="InterPro" id="IPR043128">
    <property type="entry name" value="Rev_trsase/Diguanyl_cyclase"/>
</dbReference>
<dbReference type="PANTHER" id="PTHR33121">
    <property type="entry name" value="CYCLIC DI-GMP PHOSPHODIESTERASE PDEF"/>
    <property type="match status" value="1"/>
</dbReference>
<proteinExistence type="predicted"/>
<dbReference type="SUPFAM" id="SSF141868">
    <property type="entry name" value="EAL domain-like"/>
    <property type="match status" value="1"/>
</dbReference>
<name>A0ABT9HWW9_9GAMM</name>
<feature type="transmembrane region" description="Helical" evidence="1">
    <location>
        <begin position="109"/>
        <end position="127"/>
    </location>
</feature>
<dbReference type="Proteomes" id="UP001231109">
    <property type="component" value="Unassembled WGS sequence"/>
</dbReference>
<dbReference type="PANTHER" id="PTHR33121:SF79">
    <property type="entry name" value="CYCLIC DI-GMP PHOSPHODIESTERASE PDED-RELATED"/>
    <property type="match status" value="1"/>
</dbReference>
<dbReference type="InterPro" id="IPR035919">
    <property type="entry name" value="EAL_sf"/>
</dbReference>
<dbReference type="RefSeq" id="WP_305974683.1">
    <property type="nucleotide sequence ID" value="NZ_JAPJDZ010000011.1"/>
</dbReference>
<dbReference type="Gene3D" id="3.20.20.450">
    <property type="entry name" value="EAL domain"/>
    <property type="match status" value="1"/>
</dbReference>
<keyword evidence="1" id="KW-0812">Transmembrane</keyword>
<evidence type="ECO:0000259" key="2">
    <source>
        <dbReference type="PROSITE" id="PS50883"/>
    </source>
</evidence>
<dbReference type="InterPro" id="IPR050706">
    <property type="entry name" value="Cyclic-di-GMP_PDE-like"/>
</dbReference>
<sequence length="750" mass="84784">MFSRIKQLLLLTESDLNSPSVTILQQSALRIILSSGLLLVLGIVLHSSWQAFQQGAWYIIVITFGFYLLLAAAFYLSTRQLGISRVIMLFAVFGAGLCMQLFIDDFELSKLGAIFVYVAPLIALLFFNRAVTFWVMAANFIPFLFLLNIDAPIKLFDFSITLPATHTYLHSLLFLFINLCIPLAIMRMISTFKRNANALKALNNTISESNQLYQEIFNHHSNATLLVASKGRILKANAKAKQLLQLENIEQHRLTALLHTTATNSPMFWLGHDMHCQLSSEPGIHLLLNHITTTAQEHHLIQLDDVTPLKLIHEKLTASKQQNLLWRNYDRLTSLPNMTFFLHLMRKVQQENTQSGVMLIVRLCHVKAFNQQYGYAAGDELLSKFAGQFRESLPDGTILSRLRGVKFVLWHPLREHSISVSDEVSRLRQLLPAKLTLSHGDIMPAYEIGVSTAKIADASTGLLLEQCESALELANTYHQPVAYFRQDSLHERNVELQLLADLKIALAQKELTLWLQPKVTSEGTIQSFEALLRWQRSSGEYVPPDKIVALAEQYGLIGQLSLYVFNAALNVIAQFRQQQLFYPIAINLSGSDVITSNFYNALVDLATHRPQLLKYLTLELTENSIVSHQQPLFDKLAVLQKLGFSIALDDFGTGQASLSMLTKLPLDTMKLDKSFLRDIPHNKMQVQLVQTVIQLAKALNLHLVLEGVETDVQRRFMAQLGCKLMQGYFFSKPQPAQHWLDRLKQQPAIS</sequence>
<feature type="transmembrane region" description="Helical" evidence="1">
    <location>
        <begin position="28"/>
        <end position="49"/>
    </location>
</feature>
<feature type="domain" description="GGDEF" evidence="3">
    <location>
        <begin position="354"/>
        <end position="486"/>
    </location>
</feature>
<evidence type="ECO:0000259" key="3">
    <source>
        <dbReference type="PROSITE" id="PS50887"/>
    </source>
</evidence>
<dbReference type="Gene3D" id="3.30.70.270">
    <property type="match status" value="1"/>
</dbReference>
<keyword evidence="1" id="KW-1133">Transmembrane helix</keyword>
<feature type="transmembrane region" description="Helical" evidence="1">
    <location>
        <begin position="83"/>
        <end position="103"/>
    </location>
</feature>
<accession>A0ABT9HWW9</accession>
<reference evidence="4 5" key="1">
    <citation type="submission" date="2022-11" db="EMBL/GenBank/DDBJ databases">
        <title>Viruses from the air-sea interface of a natural surface slick.</title>
        <authorList>
            <person name="Rahlff J."/>
            <person name="Holmfeldt K."/>
        </authorList>
    </citation>
    <scope>NUCLEOTIDE SEQUENCE [LARGE SCALE GENOMIC DNA]</scope>
    <source>
        <strain evidence="4 5">SMS4</strain>
    </source>
</reference>
<keyword evidence="1" id="KW-0472">Membrane</keyword>
<dbReference type="Pfam" id="PF00990">
    <property type="entry name" value="GGDEF"/>
    <property type="match status" value="1"/>
</dbReference>
<feature type="transmembrane region" description="Helical" evidence="1">
    <location>
        <begin position="168"/>
        <end position="186"/>
    </location>
</feature>
<feature type="transmembrane region" description="Helical" evidence="1">
    <location>
        <begin position="55"/>
        <end position="76"/>
    </location>
</feature>
<comment type="caution">
    <text evidence="4">The sequence shown here is derived from an EMBL/GenBank/DDBJ whole genome shotgun (WGS) entry which is preliminary data.</text>
</comment>